<comment type="caution">
    <text evidence="1">The sequence shown here is derived from an EMBL/GenBank/DDBJ whole genome shotgun (WGS) entry which is preliminary data.</text>
</comment>
<dbReference type="AlphaFoldDB" id="A0A839T897"/>
<proteinExistence type="predicted"/>
<dbReference type="Proteomes" id="UP000549250">
    <property type="component" value="Unassembled WGS sequence"/>
</dbReference>
<organism evidence="1 2">
    <name type="scientific">Azomonas macrocytogenes</name>
    <name type="common">Azotobacter macrocytogenes</name>
    <dbReference type="NCBI Taxonomy" id="69962"/>
    <lineage>
        <taxon>Bacteria</taxon>
        <taxon>Pseudomonadati</taxon>
        <taxon>Pseudomonadota</taxon>
        <taxon>Gammaproteobacteria</taxon>
        <taxon>Pseudomonadales</taxon>
        <taxon>Pseudomonadaceae</taxon>
        <taxon>Azomonas</taxon>
    </lineage>
</organism>
<sequence>MSSQRYPEEFRQVTERGCPLAEVAARLGISTHSL</sequence>
<keyword evidence="2" id="KW-1185">Reference proteome</keyword>
<gene>
    <name evidence="1" type="ORF">FHR87_003754</name>
</gene>
<reference evidence="1 2" key="1">
    <citation type="submission" date="2020-08" db="EMBL/GenBank/DDBJ databases">
        <title>Genomic Encyclopedia of Type Strains, Phase III (KMG-III): the genomes of soil and plant-associated and newly described type strains.</title>
        <authorList>
            <person name="Whitman W."/>
        </authorList>
    </citation>
    <scope>NUCLEOTIDE SEQUENCE [LARGE SCALE GENOMIC DNA]</scope>
    <source>
        <strain evidence="1 2">CECT 4462</strain>
    </source>
</reference>
<evidence type="ECO:0000313" key="1">
    <source>
        <dbReference type="EMBL" id="MBB3105318.1"/>
    </source>
</evidence>
<accession>A0A839T897</accession>
<evidence type="ECO:0000313" key="2">
    <source>
        <dbReference type="Proteomes" id="UP000549250"/>
    </source>
</evidence>
<protein>
    <submittedName>
        <fullName evidence="1">Transposase-like protein</fullName>
    </submittedName>
</protein>
<dbReference type="EMBL" id="JACHXI010000033">
    <property type="protein sequence ID" value="MBB3105318.1"/>
    <property type="molecule type" value="Genomic_DNA"/>
</dbReference>
<name>A0A839T897_AZOMA</name>